<keyword evidence="1" id="KW-0812">Transmembrane</keyword>
<keyword evidence="1" id="KW-0472">Membrane</keyword>
<evidence type="ECO:0000256" key="1">
    <source>
        <dbReference type="SAM" id="Phobius"/>
    </source>
</evidence>
<gene>
    <name evidence="3" type="primary">LOC111351671</name>
</gene>
<proteinExistence type="predicted"/>
<evidence type="ECO:0000313" key="3">
    <source>
        <dbReference type="RefSeq" id="XP_022819477.1"/>
    </source>
</evidence>
<dbReference type="OrthoDB" id="6930543at2759"/>
<dbReference type="Proteomes" id="UP000301870">
    <property type="component" value="Chromosome 14"/>
</dbReference>
<dbReference type="RefSeq" id="XP_022819477.1">
    <property type="nucleotide sequence ID" value="XM_022963709.1"/>
</dbReference>
<evidence type="ECO:0000313" key="2">
    <source>
        <dbReference type="Proteomes" id="UP000301870"/>
    </source>
</evidence>
<reference evidence="3" key="1">
    <citation type="submission" date="2025-08" db="UniProtKB">
        <authorList>
            <consortium name="RefSeq"/>
        </authorList>
    </citation>
    <scope>IDENTIFICATION</scope>
    <source>
        <strain evidence="3">Ishihara</strain>
        <tissue evidence="3">Whole body</tissue>
    </source>
</reference>
<keyword evidence="2" id="KW-1185">Reference proteome</keyword>
<sequence length="108" mass="12069">MQASYYCQRTIVVIGHLSVAIMPLVAGQMVTNQGLKLRRILARLFNTLVSGSNETEVKAMKDFIRLIKKHPLEVKLFSKISSGTSLVPAVLMLSVNYLIVLLQFNHVI</sequence>
<keyword evidence="1" id="KW-1133">Transmembrane helix</keyword>
<organism evidence="2 3">
    <name type="scientific">Spodoptera litura</name>
    <name type="common">Asian cotton leafworm</name>
    <dbReference type="NCBI Taxonomy" id="69820"/>
    <lineage>
        <taxon>Eukaryota</taxon>
        <taxon>Metazoa</taxon>
        <taxon>Ecdysozoa</taxon>
        <taxon>Arthropoda</taxon>
        <taxon>Hexapoda</taxon>
        <taxon>Insecta</taxon>
        <taxon>Pterygota</taxon>
        <taxon>Neoptera</taxon>
        <taxon>Endopterygota</taxon>
        <taxon>Lepidoptera</taxon>
        <taxon>Glossata</taxon>
        <taxon>Ditrysia</taxon>
        <taxon>Noctuoidea</taxon>
        <taxon>Noctuidae</taxon>
        <taxon>Amphipyrinae</taxon>
        <taxon>Spodoptera</taxon>
    </lineage>
</organism>
<dbReference type="KEGG" id="sliu:111351671"/>
<feature type="transmembrane region" description="Helical" evidence="1">
    <location>
        <begin position="12"/>
        <end position="31"/>
    </location>
</feature>
<dbReference type="GeneID" id="111351671"/>
<protein>
    <submittedName>
        <fullName evidence="3">Uncharacterized protein LOC111351671</fullName>
    </submittedName>
</protein>
<dbReference type="AlphaFoldDB" id="A0A9J7DZ48"/>
<accession>A0A9J7DZ48</accession>
<name>A0A9J7DZ48_SPOLT</name>
<feature type="transmembrane region" description="Helical" evidence="1">
    <location>
        <begin position="86"/>
        <end position="104"/>
    </location>
</feature>